<name>A0A078A592_STYLE</name>
<reference evidence="2 3" key="1">
    <citation type="submission" date="2014-06" db="EMBL/GenBank/DDBJ databases">
        <authorList>
            <person name="Swart Estienne"/>
        </authorList>
    </citation>
    <scope>NUCLEOTIDE SEQUENCE [LARGE SCALE GENOMIC DNA]</scope>
    <source>
        <strain evidence="2 3">130c</strain>
    </source>
</reference>
<sequence length="207" mass="24201">MQDQKQTTNSIVFEVEIKDQVPSLQTAVPEIKKKLEEAAYMRAAAGPAVTLEQISEKLKRAEEKRRQTITVVQDSKLNRERRRIGAFERRISEERVHQDQLKEKLETYLNKAVEKRLTVREQRMQKLRNHISRVEEIRTQLAVRRNTSAEAKRIEIYKRLDEASLKREQQLVSKKITAMKSAEKKKTNNDSANAQTNLAELNLNHQQ</sequence>
<keyword evidence="3" id="KW-1185">Reference proteome</keyword>
<evidence type="ECO:0000313" key="2">
    <source>
        <dbReference type="EMBL" id="CDW75919.1"/>
    </source>
</evidence>
<dbReference type="InParanoid" id="A0A078A592"/>
<proteinExistence type="predicted"/>
<evidence type="ECO:0000313" key="3">
    <source>
        <dbReference type="Proteomes" id="UP000039865"/>
    </source>
</evidence>
<accession>A0A078A592</accession>
<protein>
    <submittedName>
        <fullName evidence="2">Uncharacterized protein</fullName>
    </submittedName>
</protein>
<evidence type="ECO:0000256" key="1">
    <source>
        <dbReference type="SAM" id="MobiDB-lite"/>
    </source>
</evidence>
<organism evidence="2 3">
    <name type="scientific">Stylonychia lemnae</name>
    <name type="common">Ciliate</name>
    <dbReference type="NCBI Taxonomy" id="5949"/>
    <lineage>
        <taxon>Eukaryota</taxon>
        <taxon>Sar</taxon>
        <taxon>Alveolata</taxon>
        <taxon>Ciliophora</taxon>
        <taxon>Intramacronucleata</taxon>
        <taxon>Spirotrichea</taxon>
        <taxon>Stichotrichia</taxon>
        <taxon>Sporadotrichida</taxon>
        <taxon>Oxytrichidae</taxon>
        <taxon>Stylonychinae</taxon>
        <taxon>Stylonychia</taxon>
    </lineage>
</organism>
<gene>
    <name evidence="2" type="primary">Contig4138.g4424</name>
    <name evidence="2" type="ORF">STYLEM_4915</name>
</gene>
<dbReference type="EMBL" id="CCKQ01004762">
    <property type="protein sequence ID" value="CDW75919.1"/>
    <property type="molecule type" value="Genomic_DNA"/>
</dbReference>
<dbReference type="Proteomes" id="UP000039865">
    <property type="component" value="Unassembled WGS sequence"/>
</dbReference>
<feature type="region of interest" description="Disordered" evidence="1">
    <location>
        <begin position="179"/>
        <end position="207"/>
    </location>
</feature>
<dbReference type="AlphaFoldDB" id="A0A078A592"/>
<feature type="compositionally biased region" description="Polar residues" evidence="1">
    <location>
        <begin position="189"/>
        <end position="207"/>
    </location>
</feature>
<dbReference type="Gene3D" id="6.10.280.30">
    <property type="match status" value="1"/>
</dbReference>